<evidence type="ECO:0000313" key="2">
    <source>
        <dbReference type="Proteomes" id="UP000593563"/>
    </source>
</evidence>
<organism evidence="1 2">
    <name type="scientific">Apium graveolens</name>
    <name type="common">Celery</name>
    <dbReference type="NCBI Taxonomy" id="4045"/>
    <lineage>
        <taxon>Eukaryota</taxon>
        <taxon>Viridiplantae</taxon>
        <taxon>Streptophyta</taxon>
        <taxon>Embryophyta</taxon>
        <taxon>Tracheophyta</taxon>
        <taxon>Spermatophyta</taxon>
        <taxon>Magnoliopsida</taxon>
        <taxon>eudicotyledons</taxon>
        <taxon>Gunneridae</taxon>
        <taxon>Pentapetalae</taxon>
        <taxon>asterids</taxon>
        <taxon>campanulids</taxon>
        <taxon>Apiales</taxon>
        <taxon>Apiaceae</taxon>
        <taxon>Apioideae</taxon>
        <taxon>apioid superclade</taxon>
        <taxon>Apieae</taxon>
        <taxon>Apium</taxon>
    </lineage>
</organism>
<sequence>MQQADYDLRFTSQEMRLQQIESEVTAEKSSPVYRCHRGVLRNAQQELTVFCNNLSAKQDMASKQSLVGPLINARDLTITSGSELCYWKWSHLKEAICGDVNEVAELYLRFSAYKLMENMGK</sequence>
<gene>
    <name evidence="1" type="ORF">AG4045_015607</name>
</gene>
<keyword evidence="2" id="KW-1185">Reference proteome</keyword>
<reference evidence="1" key="1">
    <citation type="submission" date="2020-01" db="EMBL/GenBank/DDBJ databases">
        <title>The Celery Genome Sequence Reveals Sequential Paleo-tetraploidization, Resistance Gene Elimination, Karyotype Evolution, and Functional Innovation in Apiales.</title>
        <authorList>
            <person name="Song X."/>
        </authorList>
    </citation>
    <scope>NUCLEOTIDE SEQUENCE</scope>
    <source>
        <tissue evidence="1">Leaf</tissue>
    </source>
</reference>
<accession>A0A6L5BB86</accession>
<comment type="caution">
    <text evidence="1">The sequence shown here is derived from an EMBL/GenBank/DDBJ whole genome shotgun (WGS) entry which is preliminary data.</text>
</comment>
<protein>
    <submittedName>
        <fullName evidence="1">Uncharacterized protein</fullName>
    </submittedName>
</protein>
<dbReference type="AlphaFoldDB" id="A0A6L5BB86"/>
<dbReference type="Proteomes" id="UP000593563">
    <property type="component" value="Unassembled WGS sequence"/>
</dbReference>
<proteinExistence type="predicted"/>
<name>A0A6L5BB86_APIGR</name>
<evidence type="ECO:0000313" key="1">
    <source>
        <dbReference type="EMBL" id="KAF1002603.1"/>
    </source>
</evidence>
<dbReference type="EMBL" id="WRXP01000796">
    <property type="protein sequence ID" value="KAF1002603.1"/>
    <property type="molecule type" value="Genomic_DNA"/>
</dbReference>